<dbReference type="RefSeq" id="WP_045189670.1">
    <property type="nucleotide sequence ID" value="NZ_CP162607.1"/>
</dbReference>
<name>A0AB39HSP4_9PSED</name>
<feature type="domain" description="1-deoxy-D-xylulose 5-phosphate reductoisomerase N-terminal" evidence="14">
    <location>
        <begin position="7"/>
        <end position="135"/>
    </location>
</feature>
<dbReference type="InterPro" id="IPR013512">
    <property type="entry name" value="DXP_reductoisomerase_N"/>
</dbReference>
<dbReference type="InterPro" id="IPR003821">
    <property type="entry name" value="DXP_reductoisomerase"/>
</dbReference>
<feature type="binding site" evidence="13">
    <location>
        <position position="226"/>
    </location>
    <ligand>
        <name>1-deoxy-D-xylulose 5-phosphate</name>
        <dbReference type="ChEBI" id="CHEBI:57792"/>
    </ligand>
</feature>
<comment type="catalytic activity">
    <reaction evidence="10">
        <text>2-C-methyl-D-erythritol 4-phosphate + NADP(+) = 1-deoxy-D-xylulose 5-phosphate + NADPH + H(+)</text>
        <dbReference type="Rhea" id="RHEA:13717"/>
        <dbReference type="ChEBI" id="CHEBI:15378"/>
        <dbReference type="ChEBI" id="CHEBI:57783"/>
        <dbReference type="ChEBI" id="CHEBI:57792"/>
        <dbReference type="ChEBI" id="CHEBI:58262"/>
        <dbReference type="ChEBI" id="CHEBI:58349"/>
        <dbReference type="EC" id="1.1.1.267"/>
    </reaction>
    <physiologicalReaction direction="right-to-left" evidence="10">
        <dbReference type="Rhea" id="RHEA:13719"/>
    </physiologicalReaction>
</comment>
<dbReference type="SUPFAM" id="SSF51735">
    <property type="entry name" value="NAD(P)-binding Rossmann-fold domains"/>
    <property type="match status" value="1"/>
</dbReference>
<feature type="binding site" evidence="13">
    <location>
        <position position="207"/>
    </location>
    <ligand>
        <name>1-deoxy-D-xylulose 5-phosphate</name>
        <dbReference type="ChEBI" id="CHEBI:57792"/>
    </ligand>
</feature>
<gene>
    <name evidence="17" type="primary">ispC</name>
    <name evidence="13" type="synonym">dxr</name>
    <name evidence="17" type="ORF">AB4Y39_16025</name>
</gene>
<dbReference type="EC" id="1.1.1.267" evidence="4 13"/>
<protein>
    <recommendedName>
        <fullName evidence="12 13">1-deoxy-D-xylulose 5-phosphate reductoisomerase</fullName>
        <shortName evidence="13">DXP reductoisomerase</shortName>
        <ecNumber evidence="4 13">1.1.1.267</ecNumber>
    </recommendedName>
    <alternativeName>
        <fullName evidence="13">1-deoxyxylulose-5-phosphate reductoisomerase</fullName>
    </alternativeName>
    <alternativeName>
        <fullName evidence="13">2-C-methyl-D-erythritol 4-phosphate synthase</fullName>
    </alternativeName>
</protein>
<keyword evidence="13" id="KW-0460">Magnesium</keyword>
<comment type="function">
    <text evidence="11 13">Catalyzes the NADPH-dependent rearrangement and reduction of 1-deoxy-D-xylulose-5-phosphate (DXP) to 2-C-methyl-D-erythritol 4-phosphate (MEP).</text>
</comment>
<dbReference type="InterPro" id="IPR036169">
    <property type="entry name" value="DXPR_C_sf"/>
</dbReference>
<dbReference type="GO" id="GO:0070402">
    <property type="term" value="F:NADPH binding"/>
    <property type="evidence" value="ECO:0007669"/>
    <property type="project" value="InterPro"/>
</dbReference>
<evidence type="ECO:0000259" key="14">
    <source>
        <dbReference type="Pfam" id="PF02670"/>
    </source>
</evidence>
<feature type="binding site" evidence="13">
    <location>
        <position position="229"/>
    </location>
    <ligand>
        <name>1-deoxy-D-xylulose 5-phosphate</name>
        <dbReference type="ChEBI" id="CHEBI:57792"/>
    </ligand>
</feature>
<evidence type="ECO:0000256" key="8">
    <source>
        <dbReference type="ARBA" id="ARBA00023211"/>
    </source>
</evidence>
<dbReference type="PANTHER" id="PTHR30525:SF0">
    <property type="entry name" value="1-DEOXY-D-XYLULOSE 5-PHOSPHATE REDUCTOISOMERASE, CHLOROPLASTIC"/>
    <property type="match status" value="1"/>
</dbReference>
<dbReference type="InterPro" id="IPR026877">
    <property type="entry name" value="DXPR_C"/>
</dbReference>
<dbReference type="Pfam" id="PF08436">
    <property type="entry name" value="DXP_redisom_C"/>
    <property type="match status" value="1"/>
</dbReference>
<dbReference type="FunFam" id="3.40.50.720:FF:000045">
    <property type="entry name" value="1-deoxy-D-xylulose 5-phosphate reductoisomerase"/>
    <property type="match status" value="1"/>
</dbReference>
<feature type="binding site" evidence="13">
    <location>
        <position position="155"/>
    </location>
    <ligand>
        <name>1-deoxy-D-xylulose 5-phosphate</name>
        <dbReference type="ChEBI" id="CHEBI:57792"/>
    </ligand>
</feature>
<accession>A0AB39HSP4</accession>
<evidence type="ECO:0000256" key="2">
    <source>
        <dbReference type="ARBA" id="ARBA00005094"/>
    </source>
</evidence>
<dbReference type="InterPro" id="IPR036291">
    <property type="entry name" value="NAD(P)-bd_dom_sf"/>
</dbReference>
<feature type="domain" description="1-deoxy-D-xylulose 5-phosphate reductoisomerase C-terminal" evidence="15">
    <location>
        <begin position="149"/>
        <end position="237"/>
    </location>
</feature>
<evidence type="ECO:0000313" key="17">
    <source>
        <dbReference type="EMBL" id="XDK35214.1"/>
    </source>
</evidence>
<dbReference type="Gene3D" id="1.10.1740.10">
    <property type="match status" value="1"/>
</dbReference>
<feature type="binding site" evidence="13">
    <location>
        <position position="155"/>
    </location>
    <ligand>
        <name>Mn(2+)</name>
        <dbReference type="ChEBI" id="CHEBI:29035"/>
    </ligand>
</feature>
<dbReference type="EMBL" id="CP162607">
    <property type="protein sequence ID" value="XDK35214.1"/>
    <property type="molecule type" value="Genomic_DNA"/>
</dbReference>
<feature type="binding site" evidence="13">
    <location>
        <position position="13"/>
    </location>
    <ligand>
        <name>NADPH</name>
        <dbReference type="ChEBI" id="CHEBI:57783"/>
    </ligand>
</feature>
<keyword evidence="5 13" id="KW-0479">Metal-binding</keyword>
<feature type="binding site" evidence="13">
    <location>
        <position position="225"/>
    </location>
    <ligand>
        <name>1-deoxy-D-xylulose 5-phosphate</name>
        <dbReference type="ChEBI" id="CHEBI:57792"/>
    </ligand>
</feature>
<dbReference type="InterPro" id="IPR013644">
    <property type="entry name" value="DXP_reductoisomerase_C"/>
</dbReference>
<dbReference type="Gene3D" id="3.40.50.720">
    <property type="entry name" value="NAD(P)-binding Rossmann-like Domain"/>
    <property type="match status" value="1"/>
</dbReference>
<dbReference type="GO" id="GO:0030145">
    <property type="term" value="F:manganese ion binding"/>
    <property type="evidence" value="ECO:0007669"/>
    <property type="project" value="TreeGrafter"/>
</dbReference>
<evidence type="ECO:0000256" key="13">
    <source>
        <dbReference type="HAMAP-Rule" id="MF_00183"/>
    </source>
</evidence>
<dbReference type="NCBIfam" id="NF003938">
    <property type="entry name" value="PRK05447.1-1"/>
    <property type="match status" value="1"/>
</dbReference>
<dbReference type="Pfam" id="PF13288">
    <property type="entry name" value="DXPR_C"/>
    <property type="match status" value="1"/>
</dbReference>
<dbReference type="NCBIfam" id="TIGR00243">
    <property type="entry name" value="Dxr"/>
    <property type="match status" value="1"/>
</dbReference>
<dbReference type="GO" id="GO:0051484">
    <property type="term" value="P:isopentenyl diphosphate biosynthetic process, methylerythritol 4-phosphate pathway involved in terpenoid biosynthetic process"/>
    <property type="evidence" value="ECO:0007669"/>
    <property type="project" value="UniProtKB-ARBA"/>
</dbReference>
<dbReference type="PANTHER" id="PTHR30525">
    <property type="entry name" value="1-DEOXY-D-XYLULOSE 5-PHOSPHATE REDUCTOISOMERASE"/>
    <property type="match status" value="1"/>
</dbReference>
<evidence type="ECO:0000256" key="4">
    <source>
        <dbReference type="ARBA" id="ARBA00012366"/>
    </source>
</evidence>
<dbReference type="NCBIfam" id="NF009114">
    <property type="entry name" value="PRK12464.1"/>
    <property type="match status" value="1"/>
</dbReference>
<evidence type="ECO:0000256" key="1">
    <source>
        <dbReference type="ARBA" id="ARBA00001941"/>
    </source>
</evidence>
<comment type="caution">
    <text evidence="13">Lacks conserved residue(s) required for the propagation of feature annotation.</text>
</comment>
<evidence type="ECO:0000256" key="12">
    <source>
        <dbReference type="ARBA" id="ARBA00071224"/>
    </source>
</evidence>
<dbReference type="Pfam" id="PF02670">
    <property type="entry name" value="DXP_reductoisom"/>
    <property type="match status" value="1"/>
</dbReference>
<dbReference type="GO" id="GO:0030604">
    <property type="term" value="F:1-deoxy-D-xylulose-5-phosphate reductoisomerase activity"/>
    <property type="evidence" value="ECO:0007669"/>
    <property type="project" value="UniProtKB-UniRule"/>
</dbReference>
<proteinExistence type="inferred from homology"/>
<feature type="binding site" evidence="13">
    <location>
        <position position="213"/>
    </location>
    <ligand>
        <name>NADPH</name>
        <dbReference type="ChEBI" id="CHEBI:57783"/>
    </ligand>
</feature>
<keyword evidence="6 13" id="KW-0521">NADP</keyword>
<keyword evidence="7 13" id="KW-0560">Oxidoreductase</keyword>
<sequence>MSSVQRITVLGATGSIGMSTLDVIARHPERYQVFALSGYSRLEQLLALCLRHSPVFAVVPSAEAAVQLRAGLLAAGSATEVLEGEAGLCQVAAAPEVDAVMAAIVGAAGLRPTLAAVEAGKKVLLANKEALVMSGALFMQAVQRSGAVLLPIDSEHNAIFQCLPGDYARGLSQVGVRRILLTASGGPFRETPLADLAEVSPEQACAHPNWSMGRKISVDSASMMNKGLELIEACWLFDARPSQVEVVVHPQSVIHSLVDYVDGSVLAQLGNPDMRTPIANALAWPQRIDSGVAPLDLFAIARLDFQAPDEQRFPCLRLARQAAEAGNSAPAMLNAANEVAVEAFLQRRIRFPEIASMIETVLDQEPVVAVQTLDAVFNADQRARQLAGQWLNHHGR</sequence>
<dbReference type="FunFam" id="1.10.1740.10:FF:000004">
    <property type="entry name" value="1-deoxy-D-xylulose 5-phosphate reductoisomerase"/>
    <property type="match status" value="1"/>
</dbReference>
<evidence type="ECO:0000256" key="7">
    <source>
        <dbReference type="ARBA" id="ARBA00023002"/>
    </source>
</evidence>
<evidence type="ECO:0000256" key="5">
    <source>
        <dbReference type="ARBA" id="ARBA00022723"/>
    </source>
</evidence>
<feature type="binding site" evidence="13">
    <location>
        <position position="154"/>
    </location>
    <ligand>
        <name>1-deoxy-D-xylulose 5-phosphate</name>
        <dbReference type="ChEBI" id="CHEBI:57792"/>
    </ligand>
</feature>
<evidence type="ECO:0000256" key="6">
    <source>
        <dbReference type="ARBA" id="ARBA00022857"/>
    </source>
</evidence>
<comment type="cofactor">
    <cofactor evidence="13">
        <name>Mg(2+)</name>
        <dbReference type="ChEBI" id="CHEBI:18420"/>
    </cofactor>
    <cofactor evidence="13">
        <name>Mn(2+)</name>
        <dbReference type="ChEBI" id="CHEBI:29035"/>
    </cofactor>
</comment>
<keyword evidence="9 13" id="KW-0414">Isoprene biosynthesis</keyword>
<evidence type="ECO:0000259" key="15">
    <source>
        <dbReference type="Pfam" id="PF08436"/>
    </source>
</evidence>
<evidence type="ECO:0000259" key="16">
    <source>
        <dbReference type="Pfam" id="PF13288"/>
    </source>
</evidence>
<evidence type="ECO:0000256" key="11">
    <source>
        <dbReference type="ARBA" id="ARBA00054845"/>
    </source>
</evidence>
<dbReference type="PIRSF" id="PIRSF006205">
    <property type="entry name" value="Dxp_reductismrs"/>
    <property type="match status" value="1"/>
</dbReference>
<feature type="binding site" evidence="13">
    <location>
        <position position="16"/>
    </location>
    <ligand>
        <name>NADPH</name>
        <dbReference type="ChEBI" id="CHEBI:57783"/>
    </ligand>
</feature>
<comment type="similarity">
    <text evidence="3 13">Belongs to the DXR family.</text>
</comment>
<evidence type="ECO:0000256" key="10">
    <source>
        <dbReference type="ARBA" id="ARBA00048543"/>
    </source>
</evidence>
<comment type="cofactor">
    <cofactor evidence="1">
        <name>Co(2+)</name>
        <dbReference type="ChEBI" id="CHEBI:48828"/>
    </cofactor>
</comment>
<comment type="pathway">
    <text evidence="2 13">Isoprenoid biosynthesis; isopentenyl diphosphate biosynthesis via DXP pathway; isopentenyl diphosphate from 1-deoxy-D-xylulose 5-phosphate: step 1/6.</text>
</comment>
<feature type="binding site" evidence="13">
    <location>
        <position position="220"/>
    </location>
    <ligand>
        <name>1-deoxy-D-xylulose 5-phosphate</name>
        <dbReference type="ChEBI" id="CHEBI:57792"/>
    </ligand>
</feature>
<evidence type="ECO:0000256" key="3">
    <source>
        <dbReference type="ARBA" id="ARBA00006825"/>
    </source>
</evidence>
<feature type="binding site" evidence="13">
    <location>
        <position position="129"/>
    </location>
    <ligand>
        <name>NADPH</name>
        <dbReference type="ChEBI" id="CHEBI:57783"/>
    </ligand>
</feature>
<feature type="binding site" evidence="13">
    <location>
        <position position="127"/>
    </location>
    <ligand>
        <name>NADPH</name>
        <dbReference type="ChEBI" id="CHEBI:57783"/>
    </ligand>
</feature>
<reference evidence="17" key="1">
    <citation type="submission" date="2024-07" db="EMBL/GenBank/DDBJ databases">
        <title>Identification and characteristics of a novel species of coltsfoot's symbiotic bacteria.</title>
        <authorList>
            <person name="Juszczyk A."/>
            <person name="Jasielczuk I."/>
            <person name="Gurgul A."/>
            <person name="Rogala M."/>
            <person name="Kowalczyk A."/>
            <person name="Szmatola T."/>
            <person name="Kosecka-Strojek M."/>
            <person name="Arent Z."/>
            <person name="Latowski D."/>
        </authorList>
    </citation>
    <scope>NUCLEOTIDE SEQUENCE</scope>
    <source>
        <strain evidence="17">Hg7Tf</strain>
    </source>
</reference>
<feature type="binding site" evidence="13">
    <location>
        <position position="229"/>
    </location>
    <ligand>
        <name>Mn(2+)</name>
        <dbReference type="ChEBI" id="CHEBI:29035"/>
    </ligand>
</feature>
<feature type="domain" description="DXP reductoisomerase C-terminal" evidence="16">
    <location>
        <begin position="269"/>
        <end position="385"/>
    </location>
</feature>
<organism evidence="17">
    <name type="scientific">Pseudomonas sp. Hg7Tf</name>
    <dbReference type="NCBI Taxonomy" id="3236988"/>
    <lineage>
        <taxon>Bacteria</taxon>
        <taxon>Pseudomonadati</taxon>
        <taxon>Pseudomonadota</taxon>
        <taxon>Gammaproteobacteria</taxon>
        <taxon>Pseudomonadales</taxon>
        <taxon>Pseudomonadaceae</taxon>
        <taxon>Pseudomonas</taxon>
    </lineage>
</organism>
<feature type="binding site" evidence="13">
    <location>
        <position position="15"/>
    </location>
    <ligand>
        <name>NADPH</name>
        <dbReference type="ChEBI" id="CHEBI:57783"/>
    </ligand>
</feature>
<feature type="binding site" evidence="13">
    <location>
        <position position="128"/>
    </location>
    <ligand>
        <name>1-deoxy-D-xylulose 5-phosphate</name>
        <dbReference type="ChEBI" id="CHEBI:57792"/>
    </ligand>
</feature>
<dbReference type="SUPFAM" id="SSF55347">
    <property type="entry name" value="Glyceraldehyde-3-phosphate dehydrogenase-like, C-terminal domain"/>
    <property type="match status" value="1"/>
</dbReference>
<keyword evidence="8 13" id="KW-0464">Manganese</keyword>
<feature type="binding site" evidence="13">
    <location>
        <position position="184"/>
    </location>
    <ligand>
        <name>1-deoxy-D-xylulose 5-phosphate</name>
        <dbReference type="ChEBI" id="CHEBI:57792"/>
    </ligand>
</feature>
<dbReference type="HAMAP" id="MF_00183">
    <property type="entry name" value="DXP_reductoisom"/>
    <property type="match status" value="1"/>
</dbReference>
<evidence type="ECO:0000256" key="9">
    <source>
        <dbReference type="ARBA" id="ARBA00023229"/>
    </source>
</evidence>
<dbReference type="SUPFAM" id="SSF69055">
    <property type="entry name" value="1-deoxy-D-xylulose-5-phosphate reductoisomerase, C-terminal domain"/>
    <property type="match status" value="1"/>
</dbReference>
<feature type="binding site" evidence="13">
    <location>
        <position position="14"/>
    </location>
    <ligand>
        <name>NADPH</name>
        <dbReference type="ChEBI" id="CHEBI:57783"/>
    </ligand>
</feature>
<feature type="binding site" evidence="13">
    <location>
        <position position="153"/>
    </location>
    <ligand>
        <name>Mn(2+)</name>
        <dbReference type="ChEBI" id="CHEBI:29035"/>
    </ligand>
</feature>
<dbReference type="AlphaFoldDB" id="A0AB39HSP4"/>